<dbReference type="RefSeq" id="WP_353400921.1">
    <property type="nucleotide sequence ID" value="NZ_BAABWU010000011.1"/>
</dbReference>
<protein>
    <submittedName>
        <fullName evidence="4">AsmA-like C-terminal region-containing protein</fullName>
    </submittedName>
</protein>
<dbReference type="Pfam" id="PF13116">
    <property type="entry name" value="YhdP"/>
    <property type="match status" value="1"/>
</dbReference>
<feature type="region of interest" description="Disordered" evidence="1">
    <location>
        <begin position="1091"/>
        <end position="1116"/>
    </location>
</feature>
<sequence>MGQPAQRRRPRRLRALRWAIRLLAFLCFLGAGAIYFGIGTRMDAPQWLRQRLETRIAQDLNGLTLEFGDLNFVVNHGWRPRIGMRDVTLRAADGTAIVQLADAEIAMAMRPLLRGKIQPKRIFLSGLYASLRRESDGIALSLSQEGSPLRQAANLPQLIEQWDSQFELPVLSSLTEISTDGVTLRYEDARLGRVWTLDGGHVRFTRQAQALTISSGFSVLSGRQDVGAVEANYKSDIGDAAAEFGILVSDIASEDIAVQAPALGWLQVLRASISGSLRGGITSEGTLLPLSASLQIGEGVIQPSPETLPIPIHGAHSYFTFFPLEQRLQFDELKINSGWGSGTMEGDAELAGISDGRLTDLVGQLRFTDLTLNPRGLYSAPQVFEGVTVDFRLQPDPFRFQLGEMLVEHEGRQIRLNGKFETGPEGWEYALDARSDHLDLAQVKSLWPTGAAEKPRQWVLQNVFQAQAQDVNFALRGKGRAKPFYALDANFTNADVKFQKHMPRVKNGAGHFNLYNTRMVVVASAGTVTADEGGEVQVAGTSFIIPDTSVRDGTPGIARVVAEGTVTAGLSLLNRPPLSILDKAQLPVDLAEGRVHVVGTLALPLKPEVLPEEIKYHYQGTVSAVQSDTLVPNHVVTAPVLVLRGDQGRVALSGAGSLSGIPVTANWSQAVGSEASPASRVTGQIEISPQAIDTLQIGLPKGTVTGRGQGRYQLDLVPDQPPQLQFSSDLAGLDLRIPQISWRNPPERRGQLDMDVTLATPVKVDRLSLQAPGLQAEGWVTTKESGGLQQAHLSAVTVGNWMRGTVNFIGLRNGLAEIQVTSGTLDLQKAPFSGESGSSTGAGSGGGAPSGPISMRLERLRVTESIALSGFAGRFSTQGGLNGQFTGKLNGATPVSGVVVPKPGGIATRIRAEDAGGVFRAAGILRHGEGGSFDMTLVPAKQPGEYDGEIIIKNTRIKNAPSMAALLNAISVIGLVDELSGGGILFTGVEAKFRLGSTHLTLHESSAVGPSMGLSMDGIYDLNSGALNMRGVISPIYIINAIGRVVSRKGEGLFGFAFKLRGSADDPKVSVNPLSALAPGMFREIFRGKAPTVPGAPVEEPQQPASEPRSFTGGER</sequence>
<feature type="compositionally biased region" description="Gly residues" evidence="1">
    <location>
        <begin position="840"/>
        <end position="849"/>
    </location>
</feature>
<organism evidence="4 5">
    <name type="scientific">Pseudophaeobacter arcticus</name>
    <dbReference type="NCBI Taxonomy" id="385492"/>
    <lineage>
        <taxon>Bacteria</taxon>
        <taxon>Pseudomonadati</taxon>
        <taxon>Pseudomonadota</taxon>
        <taxon>Alphaproteobacteria</taxon>
        <taxon>Rhodobacterales</taxon>
        <taxon>Paracoccaceae</taxon>
        <taxon>Pseudophaeobacter</taxon>
    </lineage>
</organism>
<gene>
    <name evidence="4" type="ORF">NBRC116598_27580</name>
</gene>
<feature type="domain" description="YhdP central" evidence="3">
    <location>
        <begin position="329"/>
        <end position="794"/>
    </location>
</feature>
<evidence type="ECO:0000259" key="3">
    <source>
        <dbReference type="Pfam" id="PF13116"/>
    </source>
</evidence>
<name>A0ABQ0ANI8_9RHOB</name>
<evidence type="ECO:0000256" key="1">
    <source>
        <dbReference type="SAM" id="MobiDB-lite"/>
    </source>
</evidence>
<evidence type="ECO:0000313" key="4">
    <source>
        <dbReference type="EMBL" id="GAA6197314.1"/>
    </source>
</evidence>
<dbReference type="Proteomes" id="UP001441944">
    <property type="component" value="Unassembled WGS sequence"/>
</dbReference>
<feature type="transmembrane region" description="Helical" evidence="2">
    <location>
        <begin position="20"/>
        <end position="38"/>
    </location>
</feature>
<proteinExistence type="predicted"/>
<evidence type="ECO:0000313" key="5">
    <source>
        <dbReference type="Proteomes" id="UP001441944"/>
    </source>
</evidence>
<keyword evidence="2" id="KW-0812">Transmembrane</keyword>
<keyword evidence="2" id="KW-1133">Transmembrane helix</keyword>
<accession>A0ABQ0ANI8</accession>
<keyword evidence="5" id="KW-1185">Reference proteome</keyword>
<reference evidence="4 5" key="1">
    <citation type="submission" date="2024-04" db="EMBL/GenBank/DDBJ databases">
        <title>Draft genome sequence of Pseudophaeobacter arcticus NBRC 116598.</title>
        <authorList>
            <person name="Miyakawa T."/>
            <person name="Kusuya Y."/>
            <person name="Miura T."/>
        </authorList>
    </citation>
    <scope>NUCLEOTIDE SEQUENCE [LARGE SCALE GENOMIC DNA]</scope>
    <source>
        <strain evidence="4 5">SU-CL00105</strain>
    </source>
</reference>
<feature type="region of interest" description="Disordered" evidence="1">
    <location>
        <begin position="829"/>
        <end position="853"/>
    </location>
</feature>
<comment type="caution">
    <text evidence="4">The sequence shown here is derived from an EMBL/GenBank/DDBJ whole genome shotgun (WGS) entry which is preliminary data.</text>
</comment>
<evidence type="ECO:0000256" key="2">
    <source>
        <dbReference type="SAM" id="Phobius"/>
    </source>
</evidence>
<dbReference type="InterPro" id="IPR025263">
    <property type="entry name" value="YhdP_central"/>
</dbReference>
<keyword evidence="2" id="KW-0472">Membrane</keyword>
<dbReference type="EMBL" id="BAABWU010000011">
    <property type="protein sequence ID" value="GAA6197314.1"/>
    <property type="molecule type" value="Genomic_DNA"/>
</dbReference>